<gene>
    <name evidence="1" type="ORF">SDAV_00617</name>
</gene>
<evidence type="ECO:0000313" key="2">
    <source>
        <dbReference type="Proteomes" id="UP000253689"/>
    </source>
</evidence>
<dbReference type="AlphaFoldDB" id="A0A345DN20"/>
<sequence>MKTNVLNNNKWLDKIAESVVKIQTLTNITYVDCNTCNYENKSSNLLFANSSYEILSVLIKTTCGHDIAKGLNFLRIVNDNGDNFELLGEAITECWVHKEKTCSHHLNESKAFVCYQCDKLKPKIMRIDNVNVCSLKCLKDYLNAQVK</sequence>
<dbReference type="EMBL" id="CP031088">
    <property type="protein sequence ID" value="AXF95608.1"/>
    <property type="molecule type" value="Genomic_DNA"/>
</dbReference>
<accession>A0A345DN20</accession>
<dbReference type="KEGG" id="sphh:SDAV_00617"/>
<evidence type="ECO:0000313" key="1">
    <source>
        <dbReference type="EMBL" id="AXF95608.1"/>
    </source>
</evidence>
<dbReference type="RefSeq" id="WP_114564490.1">
    <property type="nucleotide sequence ID" value="NZ_CP031088.1"/>
</dbReference>
<protein>
    <submittedName>
        <fullName evidence="1">Uncharacterized protein</fullName>
    </submittedName>
</protein>
<keyword evidence="2" id="KW-1185">Reference proteome</keyword>
<dbReference type="Proteomes" id="UP000253689">
    <property type="component" value="Chromosome"/>
</dbReference>
<proteinExistence type="predicted"/>
<organism evidence="1 2">
    <name type="scientific">Spiroplasma phoeniceum P40</name>
    <dbReference type="NCBI Taxonomy" id="1276259"/>
    <lineage>
        <taxon>Bacteria</taxon>
        <taxon>Bacillati</taxon>
        <taxon>Mycoplasmatota</taxon>
        <taxon>Mollicutes</taxon>
        <taxon>Entomoplasmatales</taxon>
        <taxon>Spiroplasmataceae</taxon>
        <taxon>Spiroplasma</taxon>
    </lineage>
</organism>
<reference evidence="2" key="1">
    <citation type="submission" date="2018-07" db="EMBL/GenBank/DDBJ databases">
        <title>Complete Genome Sequence of Spiroplasma phoeniceum.</title>
        <authorList>
            <person name="Davis R.E."/>
            <person name="Shao J.Y."/>
            <person name="Zhao Y."/>
            <person name="Silver A."/>
            <person name="Stump z."/>
            <person name="Gasparich G."/>
        </authorList>
    </citation>
    <scope>NUCLEOTIDE SEQUENCE [LARGE SCALE GENOMIC DNA]</scope>
    <source>
        <strain evidence="2">P40</strain>
    </source>
</reference>
<name>A0A345DN20_9MOLU</name>